<proteinExistence type="predicted"/>
<name>A0A480B826_9FIRM</name>
<feature type="domain" description="Alcohol dehydrogenase iron-type/glycerol dehydrogenase GldA" evidence="2">
    <location>
        <begin position="11"/>
        <end position="178"/>
    </location>
</feature>
<dbReference type="RefSeq" id="WP_137661514.1">
    <property type="nucleotide sequence ID" value="NZ_BJCR01000003.1"/>
</dbReference>
<dbReference type="GO" id="GO:0004022">
    <property type="term" value="F:alcohol dehydrogenase (NAD+) activity"/>
    <property type="evidence" value="ECO:0007669"/>
    <property type="project" value="UniProtKB-ARBA"/>
</dbReference>
<feature type="domain" description="Fe-containing alcohol dehydrogenase-like C-terminal" evidence="3">
    <location>
        <begin position="190"/>
        <end position="382"/>
    </location>
</feature>
<evidence type="ECO:0000313" key="4">
    <source>
        <dbReference type="EMBL" id="GCL68437.1"/>
    </source>
</evidence>
<dbReference type="EMBL" id="BJCR01000003">
    <property type="protein sequence ID" value="GCL68437.1"/>
    <property type="molecule type" value="Genomic_DNA"/>
</dbReference>
<dbReference type="InterPro" id="IPR013460">
    <property type="entry name" value="Lactal_redase"/>
</dbReference>
<dbReference type="InterPro" id="IPR018211">
    <property type="entry name" value="ADH_Fe_CS"/>
</dbReference>
<evidence type="ECO:0000313" key="5">
    <source>
        <dbReference type="Proteomes" id="UP000303581"/>
    </source>
</evidence>
<keyword evidence="1" id="KW-0560">Oxidoreductase</keyword>
<organism evidence="4 5">
    <name type="scientific">Veillonella tobetsuensis</name>
    <dbReference type="NCBI Taxonomy" id="1110546"/>
    <lineage>
        <taxon>Bacteria</taxon>
        <taxon>Bacillati</taxon>
        <taxon>Bacillota</taxon>
        <taxon>Negativicutes</taxon>
        <taxon>Veillonellales</taxon>
        <taxon>Veillonellaceae</taxon>
        <taxon>Veillonella</taxon>
    </lineage>
</organism>
<dbReference type="AlphaFoldDB" id="A0A480B826"/>
<dbReference type="Pfam" id="PF25137">
    <property type="entry name" value="ADH_Fe_C"/>
    <property type="match status" value="1"/>
</dbReference>
<accession>A0A480B826</accession>
<evidence type="ECO:0000259" key="2">
    <source>
        <dbReference type="Pfam" id="PF00465"/>
    </source>
</evidence>
<keyword evidence="5" id="KW-1185">Reference proteome</keyword>
<dbReference type="NCBIfam" id="NF007911">
    <property type="entry name" value="PRK10624.1"/>
    <property type="match status" value="1"/>
</dbReference>
<dbReference type="InterPro" id="IPR001670">
    <property type="entry name" value="ADH_Fe/GldA"/>
</dbReference>
<dbReference type="InterPro" id="IPR056798">
    <property type="entry name" value="ADH_Fe_C"/>
</dbReference>
<dbReference type="PANTHER" id="PTHR11496">
    <property type="entry name" value="ALCOHOL DEHYDROGENASE"/>
    <property type="match status" value="1"/>
</dbReference>
<evidence type="ECO:0000259" key="3">
    <source>
        <dbReference type="Pfam" id="PF25137"/>
    </source>
</evidence>
<dbReference type="PROSITE" id="PS00060">
    <property type="entry name" value="ADH_IRON_2"/>
    <property type="match status" value="1"/>
</dbReference>
<dbReference type="FunFam" id="3.40.50.1970:FF:000003">
    <property type="entry name" value="Alcohol dehydrogenase, iron-containing"/>
    <property type="match status" value="1"/>
</dbReference>
<reference evidence="4 5" key="1">
    <citation type="submission" date="2019-03" db="EMBL/GenBank/DDBJ databases">
        <title>Draft genome sequences of two Veillonella tobetsuensis clinical isolates from intraoperative bronchial fluids of elderly patients with pulmonary carcinoma.</title>
        <authorList>
            <person name="Akiyama T."/>
        </authorList>
    </citation>
    <scope>NUCLEOTIDE SEQUENCE [LARGE SCALE GENOMIC DNA]</scope>
    <source>
        <strain evidence="4 5">PAGU 1579</strain>
    </source>
</reference>
<dbReference type="Gene3D" id="3.40.50.1970">
    <property type="match status" value="1"/>
</dbReference>
<dbReference type="PROSITE" id="PS00913">
    <property type="entry name" value="ADH_IRON_1"/>
    <property type="match status" value="1"/>
</dbReference>
<sequence>MVRRIMLNGTSYFGQGAIQEIVNEIKNRHFKKALVTSTPDLFEFKVATKVTDLLDEAGIEYAIYDGIKPNPTIENVTAGVDACKAAGADVIVAVGGGSPIDTSKAIATIITNPEFADVRSLEGLAPTKNPCLPIIAVTTTSGTAAEVTINYVITDVEKNRKFVCVDPHDIPIVAIIDPDMSASMPTGLCAATGMDALVHAVEGYITKGAWELTDMLHLKAIEIIGRSLRSAVAGDYAGREAMSVGQYIAGMGFSNVGLGIVHSMAHPLSAVYDIPHGKACAMLLTAVLKFNAPETGEKYREIARVMGVADVDAMDQETYRQAAIDVIQKLADDVGIPKSLSEAGVKREDIPFLAESAFNDACTPGNPRDASLEEIIGIYESIF</sequence>
<gene>
    <name evidence="4" type="primary">fucO</name>
    <name evidence="4" type="ORF">PAGU1579_02060</name>
</gene>
<comment type="caution">
    <text evidence="4">The sequence shown here is derived from an EMBL/GenBank/DDBJ whole genome shotgun (WGS) entry which is preliminary data.</text>
</comment>
<dbReference type="SUPFAM" id="SSF56796">
    <property type="entry name" value="Dehydroquinate synthase-like"/>
    <property type="match status" value="1"/>
</dbReference>
<dbReference type="InterPro" id="IPR039697">
    <property type="entry name" value="Alcohol_dehydrogenase_Fe"/>
</dbReference>
<dbReference type="Proteomes" id="UP000303581">
    <property type="component" value="Unassembled WGS sequence"/>
</dbReference>
<dbReference type="PANTHER" id="PTHR11496:SF106">
    <property type="entry name" value="LACTALDEHYDE REDUCTASE"/>
    <property type="match status" value="1"/>
</dbReference>
<dbReference type="NCBIfam" id="TIGR02638">
    <property type="entry name" value="lactal_redase"/>
    <property type="match status" value="1"/>
</dbReference>
<dbReference type="Gene3D" id="1.20.1090.10">
    <property type="entry name" value="Dehydroquinate synthase-like - alpha domain"/>
    <property type="match status" value="1"/>
</dbReference>
<dbReference type="FunFam" id="1.20.1090.10:FF:000001">
    <property type="entry name" value="Aldehyde-alcohol dehydrogenase"/>
    <property type="match status" value="1"/>
</dbReference>
<dbReference type="GO" id="GO:0046872">
    <property type="term" value="F:metal ion binding"/>
    <property type="evidence" value="ECO:0007669"/>
    <property type="project" value="InterPro"/>
</dbReference>
<dbReference type="Pfam" id="PF00465">
    <property type="entry name" value="Fe-ADH"/>
    <property type="match status" value="1"/>
</dbReference>
<dbReference type="CDD" id="cd08176">
    <property type="entry name" value="LPO"/>
    <property type="match status" value="1"/>
</dbReference>
<protein>
    <submittedName>
        <fullName evidence="4">Lactaldehyde reductase</fullName>
    </submittedName>
</protein>
<evidence type="ECO:0000256" key="1">
    <source>
        <dbReference type="ARBA" id="ARBA00023002"/>
    </source>
</evidence>